<gene>
    <name evidence="2" type="ORF">GCM10023196_026970</name>
</gene>
<protein>
    <submittedName>
        <fullName evidence="2">Uncharacterized protein</fullName>
    </submittedName>
</protein>
<evidence type="ECO:0000313" key="2">
    <source>
        <dbReference type="EMBL" id="GAA4624906.1"/>
    </source>
</evidence>
<name>A0ABP8U695_9ACTN</name>
<sequence>MSEERDTPSQDDAQPERSARWRDLPERPDPEDLKAEHRDPAVPGSILDAPDAEKEFFIRHAAG</sequence>
<organism evidence="2 3">
    <name type="scientific">Actinoallomurus vinaceus</name>
    <dbReference type="NCBI Taxonomy" id="1080074"/>
    <lineage>
        <taxon>Bacteria</taxon>
        <taxon>Bacillati</taxon>
        <taxon>Actinomycetota</taxon>
        <taxon>Actinomycetes</taxon>
        <taxon>Streptosporangiales</taxon>
        <taxon>Thermomonosporaceae</taxon>
        <taxon>Actinoallomurus</taxon>
    </lineage>
</organism>
<dbReference type="Proteomes" id="UP001501442">
    <property type="component" value="Unassembled WGS sequence"/>
</dbReference>
<proteinExistence type="predicted"/>
<keyword evidence="3" id="KW-1185">Reference proteome</keyword>
<reference evidence="3" key="1">
    <citation type="journal article" date="2019" name="Int. J. Syst. Evol. Microbiol.">
        <title>The Global Catalogue of Microorganisms (GCM) 10K type strain sequencing project: providing services to taxonomists for standard genome sequencing and annotation.</title>
        <authorList>
            <consortium name="The Broad Institute Genomics Platform"/>
            <consortium name="The Broad Institute Genome Sequencing Center for Infectious Disease"/>
            <person name="Wu L."/>
            <person name="Ma J."/>
        </authorList>
    </citation>
    <scope>NUCLEOTIDE SEQUENCE [LARGE SCALE GENOMIC DNA]</scope>
    <source>
        <strain evidence="3">JCM 17939</strain>
    </source>
</reference>
<feature type="compositionally biased region" description="Basic and acidic residues" evidence="1">
    <location>
        <begin position="1"/>
        <end position="40"/>
    </location>
</feature>
<dbReference type="RefSeq" id="WP_345431072.1">
    <property type="nucleotide sequence ID" value="NZ_BAABHK010000003.1"/>
</dbReference>
<evidence type="ECO:0000256" key="1">
    <source>
        <dbReference type="SAM" id="MobiDB-lite"/>
    </source>
</evidence>
<feature type="region of interest" description="Disordered" evidence="1">
    <location>
        <begin position="1"/>
        <end position="50"/>
    </location>
</feature>
<dbReference type="EMBL" id="BAABHK010000003">
    <property type="protein sequence ID" value="GAA4624906.1"/>
    <property type="molecule type" value="Genomic_DNA"/>
</dbReference>
<comment type="caution">
    <text evidence="2">The sequence shown here is derived from an EMBL/GenBank/DDBJ whole genome shotgun (WGS) entry which is preliminary data.</text>
</comment>
<accession>A0ABP8U695</accession>
<evidence type="ECO:0000313" key="3">
    <source>
        <dbReference type="Proteomes" id="UP001501442"/>
    </source>
</evidence>